<evidence type="ECO:0000313" key="2">
    <source>
        <dbReference type="Proteomes" id="UP001056120"/>
    </source>
</evidence>
<reference evidence="1 2" key="2">
    <citation type="journal article" date="2022" name="Mol. Ecol. Resour.">
        <title>The genomes of chicory, endive, great burdock and yacon provide insights into Asteraceae paleo-polyploidization history and plant inulin production.</title>
        <authorList>
            <person name="Fan W."/>
            <person name="Wang S."/>
            <person name="Wang H."/>
            <person name="Wang A."/>
            <person name="Jiang F."/>
            <person name="Liu H."/>
            <person name="Zhao H."/>
            <person name="Xu D."/>
            <person name="Zhang Y."/>
        </authorList>
    </citation>
    <scope>NUCLEOTIDE SEQUENCE [LARGE SCALE GENOMIC DNA]</scope>
    <source>
        <strain evidence="2">cv. Yunnan</strain>
        <tissue evidence="1">Leaves</tissue>
    </source>
</reference>
<sequence>MGIICILLLCATFEPSHDRHSCLSRNNHPLLPDMENYQVTVVDNQTEEDSTLKSLENSDQATDEDSNLKSLENTDQATDEKEPLKGSTFKILGWTFVSSLFALKGNIFKDSLYC</sequence>
<name>A0ACB9HHZ1_9ASTR</name>
<comment type="caution">
    <text evidence="1">The sequence shown here is derived from an EMBL/GenBank/DDBJ whole genome shotgun (WGS) entry which is preliminary data.</text>
</comment>
<reference evidence="2" key="1">
    <citation type="journal article" date="2022" name="Mol. Ecol. Resour.">
        <title>The genomes of chicory, endive, great burdock and yacon provide insights into Asteraceae palaeo-polyploidization history and plant inulin production.</title>
        <authorList>
            <person name="Fan W."/>
            <person name="Wang S."/>
            <person name="Wang H."/>
            <person name="Wang A."/>
            <person name="Jiang F."/>
            <person name="Liu H."/>
            <person name="Zhao H."/>
            <person name="Xu D."/>
            <person name="Zhang Y."/>
        </authorList>
    </citation>
    <scope>NUCLEOTIDE SEQUENCE [LARGE SCALE GENOMIC DNA]</scope>
    <source>
        <strain evidence="2">cv. Yunnan</strain>
    </source>
</reference>
<accession>A0ACB9HHZ1</accession>
<proteinExistence type="predicted"/>
<gene>
    <name evidence="1" type="ORF">L1987_37687</name>
</gene>
<organism evidence="1 2">
    <name type="scientific">Smallanthus sonchifolius</name>
    <dbReference type="NCBI Taxonomy" id="185202"/>
    <lineage>
        <taxon>Eukaryota</taxon>
        <taxon>Viridiplantae</taxon>
        <taxon>Streptophyta</taxon>
        <taxon>Embryophyta</taxon>
        <taxon>Tracheophyta</taxon>
        <taxon>Spermatophyta</taxon>
        <taxon>Magnoliopsida</taxon>
        <taxon>eudicotyledons</taxon>
        <taxon>Gunneridae</taxon>
        <taxon>Pentapetalae</taxon>
        <taxon>asterids</taxon>
        <taxon>campanulids</taxon>
        <taxon>Asterales</taxon>
        <taxon>Asteraceae</taxon>
        <taxon>Asteroideae</taxon>
        <taxon>Heliantheae alliance</taxon>
        <taxon>Millerieae</taxon>
        <taxon>Smallanthus</taxon>
    </lineage>
</organism>
<evidence type="ECO:0000313" key="1">
    <source>
        <dbReference type="EMBL" id="KAI3795043.1"/>
    </source>
</evidence>
<dbReference type="Proteomes" id="UP001056120">
    <property type="component" value="Linkage Group LG12"/>
</dbReference>
<keyword evidence="2" id="KW-1185">Reference proteome</keyword>
<dbReference type="EMBL" id="CM042029">
    <property type="protein sequence ID" value="KAI3795043.1"/>
    <property type="molecule type" value="Genomic_DNA"/>
</dbReference>
<protein>
    <submittedName>
        <fullName evidence="1">Uncharacterized protein</fullName>
    </submittedName>
</protein>